<dbReference type="GeneID" id="30974973"/>
<sequence length="361" mass="39015">MCPGISARLAQQCSKFAAARVQASSRRLACCFIATATIGSSSLPDSHPVYEELRDRISRYAQSPAADPQMATQAAASDVFLYGSEMAAIYHVHQSISVWKTGLTVQAGLPPKGQKYGRTVSGRRPTWMIWPPGWSGWDAKMRAGCKPSADQHDVLVIVDDSVASFANVDLMGVADIVVFSLSKYFSGYADMATTHENSLFVDDAIGLERNSRDFSTRMARINVTTEYLVSQLVARVADPTSPLTRVLYPSLSLLPIPERTTGLAPGAGATSMSFADVGGAAAFFDYLDVYKELSFGADVCIAAPYMQMTGQVSQKQQQQQQQNDTSANETLVRCAVGVEQLEEILQRVPRALDAASLAFTA</sequence>
<protein>
    <recommendedName>
        <fullName evidence="3">Aminotransferase class V domain-containing protein</fullName>
    </recommendedName>
</protein>
<keyword evidence="2" id="KW-1185">Reference proteome</keyword>
<dbReference type="PANTHER" id="PTHR42699">
    <property type="match status" value="1"/>
</dbReference>
<dbReference type="InterPro" id="IPR015422">
    <property type="entry name" value="PyrdxlP-dep_Trfase_small"/>
</dbReference>
<dbReference type="EMBL" id="KV878976">
    <property type="protein sequence ID" value="OJK00247.1"/>
    <property type="molecule type" value="Genomic_DNA"/>
</dbReference>
<dbReference type="InterPro" id="IPR015424">
    <property type="entry name" value="PyrdxlP-dep_Trfase"/>
</dbReference>
<dbReference type="VEuPathDB" id="FungiDB:ASPACDRAFT_42832"/>
<dbReference type="InterPro" id="IPR015421">
    <property type="entry name" value="PyrdxlP-dep_Trfase_major"/>
</dbReference>
<proteinExistence type="predicted"/>
<dbReference type="GO" id="GO:0003962">
    <property type="term" value="F:cystathionine gamma-synthase activity"/>
    <property type="evidence" value="ECO:0007669"/>
    <property type="project" value="TreeGrafter"/>
</dbReference>
<dbReference type="Gene3D" id="3.40.640.10">
    <property type="entry name" value="Type I PLP-dependent aspartate aminotransferase-like (Major domain)"/>
    <property type="match status" value="1"/>
</dbReference>
<name>A0A1L9WVE4_ASPA1</name>
<dbReference type="STRING" id="690307.A0A1L9WVE4"/>
<dbReference type="RefSeq" id="XP_020056586.1">
    <property type="nucleotide sequence ID" value="XM_020201159.1"/>
</dbReference>
<reference evidence="2" key="1">
    <citation type="journal article" date="2017" name="Genome Biol.">
        <title>Comparative genomics reveals high biological diversity and specific adaptations in the industrially and medically important fungal genus Aspergillus.</title>
        <authorList>
            <person name="de Vries R.P."/>
            <person name="Riley R."/>
            <person name="Wiebenga A."/>
            <person name="Aguilar-Osorio G."/>
            <person name="Amillis S."/>
            <person name="Uchima C.A."/>
            <person name="Anderluh G."/>
            <person name="Asadollahi M."/>
            <person name="Askin M."/>
            <person name="Barry K."/>
            <person name="Battaglia E."/>
            <person name="Bayram O."/>
            <person name="Benocci T."/>
            <person name="Braus-Stromeyer S.A."/>
            <person name="Caldana C."/>
            <person name="Canovas D."/>
            <person name="Cerqueira G.C."/>
            <person name="Chen F."/>
            <person name="Chen W."/>
            <person name="Choi C."/>
            <person name="Clum A."/>
            <person name="Dos Santos R.A."/>
            <person name="Damasio A.R."/>
            <person name="Diallinas G."/>
            <person name="Emri T."/>
            <person name="Fekete E."/>
            <person name="Flipphi M."/>
            <person name="Freyberg S."/>
            <person name="Gallo A."/>
            <person name="Gournas C."/>
            <person name="Habgood R."/>
            <person name="Hainaut M."/>
            <person name="Harispe M.L."/>
            <person name="Henrissat B."/>
            <person name="Hilden K.S."/>
            <person name="Hope R."/>
            <person name="Hossain A."/>
            <person name="Karabika E."/>
            <person name="Karaffa L."/>
            <person name="Karanyi Z."/>
            <person name="Krasevec N."/>
            <person name="Kuo A."/>
            <person name="Kusch H."/>
            <person name="LaButti K."/>
            <person name="Lagendijk E.L."/>
            <person name="Lapidus A."/>
            <person name="Levasseur A."/>
            <person name="Lindquist E."/>
            <person name="Lipzen A."/>
            <person name="Logrieco A.F."/>
            <person name="MacCabe A."/>
            <person name="Maekelae M.R."/>
            <person name="Malavazi I."/>
            <person name="Melin P."/>
            <person name="Meyer V."/>
            <person name="Mielnichuk N."/>
            <person name="Miskei M."/>
            <person name="Molnar A.P."/>
            <person name="Mule G."/>
            <person name="Ngan C.Y."/>
            <person name="Orejas M."/>
            <person name="Orosz E."/>
            <person name="Ouedraogo J.P."/>
            <person name="Overkamp K.M."/>
            <person name="Park H.-S."/>
            <person name="Perrone G."/>
            <person name="Piumi F."/>
            <person name="Punt P.J."/>
            <person name="Ram A.F."/>
            <person name="Ramon A."/>
            <person name="Rauscher S."/>
            <person name="Record E."/>
            <person name="Riano-Pachon D.M."/>
            <person name="Robert V."/>
            <person name="Roehrig J."/>
            <person name="Ruller R."/>
            <person name="Salamov A."/>
            <person name="Salih N.S."/>
            <person name="Samson R.A."/>
            <person name="Sandor E."/>
            <person name="Sanguinetti M."/>
            <person name="Schuetze T."/>
            <person name="Sepcic K."/>
            <person name="Shelest E."/>
            <person name="Sherlock G."/>
            <person name="Sophianopoulou V."/>
            <person name="Squina F.M."/>
            <person name="Sun H."/>
            <person name="Susca A."/>
            <person name="Todd R.B."/>
            <person name="Tsang A."/>
            <person name="Unkles S.E."/>
            <person name="van de Wiele N."/>
            <person name="van Rossen-Uffink D."/>
            <person name="Oliveira J.V."/>
            <person name="Vesth T.C."/>
            <person name="Visser J."/>
            <person name="Yu J.-H."/>
            <person name="Zhou M."/>
            <person name="Andersen M.R."/>
            <person name="Archer D.B."/>
            <person name="Baker S.E."/>
            <person name="Benoit I."/>
            <person name="Brakhage A.A."/>
            <person name="Braus G.H."/>
            <person name="Fischer R."/>
            <person name="Frisvad J.C."/>
            <person name="Goldman G.H."/>
            <person name="Houbraken J."/>
            <person name="Oakley B."/>
            <person name="Pocsi I."/>
            <person name="Scazzocchio C."/>
            <person name="Seiboth B."/>
            <person name="vanKuyk P.A."/>
            <person name="Wortman J."/>
            <person name="Dyer P.S."/>
            <person name="Grigoriev I.V."/>
        </authorList>
    </citation>
    <scope>NUCLEOTIDE SEQUENCE [LARGE SCALE GENOMIC DNA]</scope>
    <source>
        <strain evidence="2">ATCC 16872 / CBS 172.66 / WB 5094</strain>
    </source>
</reference>
<organism evidence="1 2">
    <name type="scientific">Aspergillus aculeatus (strain ATCC 16872 / CBS 172.66 / WB 5094)</name>
    <dbReference type="NCBI Taxonomy" id="690307"/>
    <lineage>
        <taxon>Eukaryota</taxon>
        <taxon>Fungi</taxon>
        <taxon>Dikarya</taxon>
        <taxon>Ascomycota</taxon>
        <taxon>Pezizomycotina</taxon>
        <taxon>Eurotiomycetes</taxon>
        <taxon>Eurotiomycetidae</taxon>
        <taxon>Eurotiales</taxon>
        <taxon>Aspergillaceae</taxon>
        <taxon>Aspergillus</taxon>
        <taxon>Aspergillus subgen. Circumdati</taxon>
    </lineage>
</organism>
<evidence type="ECO:0008006" key="3">
    <source>
        <dbReference type="Google" id="ProtNLM"/>
    </source>
</evidence>
<evidence type="ECO:0000313" key="1">
    <source>
        <dbReference type="EMBL" id="OJK00247.1"/>
    </source>
</evidence>
<evidence type="ECO:0000313" key="2">
    <source>
        <dbReference type="Proteomes" id="UP000184546"/>
    </source>
</evidence>
<dbReference type="Proteomes" id="UP000184546">
    <property type="component" value="Unassembled WGS sequence"/>
</dbReference>
<dbReference type="Gene3D" id="3.90.1150.10">
    <property type="entry name" value="Aspartate Aminotransferase, domain 1"/>
    <property type="match status" value="1"/>
</dbReference>
<gene>
    <name evidence="1" type="ORF">ASPACDRAFT_42832</name>
</gene>
<dbReference type="OrthoDB" id="10047078at2759"/>
<dbReference type="InterPro" id="IPR051750">
    <property type="entry name" value="Trans-sulfuration_enzymes"/>
</dbReference>
<dbReference type="AlphaFoldDB" id="A0A1L9WVE4"/>
<accession>A0A1L9WVE4</accession>
<dbReference type="PANTHER" id="PTHR42699:SF1">
    <property type="entry name" value="CYSTATHIONINE GAMMA-SYNTHASE-RELATED"/>
    <property type="match status" value="1"/>
</dbReference>
<dbReference type="GO" id="GO:0019346">
    <property type="term" value="P:transsulfuration"/>
    <property type="evidence" value="ECO:0007669"/>
    <property type="project" value="TreeGrafter"/>
</dbReference>
<dbReference type="SUPFAM" id="SSF53383">
    <property type="entry name" value="PLP-dependent transferases"/>
    <property type="match status" value="1"/>
</dbReference>